<evidence type="ECO:0000256" key="4">
    <source>
        <dbReference type="ARBA" id="ARBA00023235"/>
    </source>
</evidence>
<evidence type="ECO:0000256" key="3">
    <source>
        <dbReference type="ARBA" id="ARBA00023110"/>
    </source>
</evidence>
<dbReference type="SUPFAM" id="SSF101112">
    <property type="entry name" value="Oxygen-evolving enhancer protein 3"/>
    <property type="match status" value="1"/>
</dbReference>
<dbReference type="OMA" id="QFFFFLY"/>
<evidence type="ECO:0000256" key="2">
    <source>
        <dbReference type="ARBA" id="ARBA00023078"/>
    </source>
</evidence>
<keyword evidence="2" id="KW-0793">Thylakoid</keyword>
<dbReference type="EC" id="5.2.1.8" evidence="1"/>
<reference evidence="6 7" key="2">
    <citation type="journal article" date="2007" name="BMC Biol.">
        <title>A 100%-complete sequence reveals unusually simple genomic features in the hot-spring red alga Cyanidioschyzon merolae.</title>
        <authorList>
            <person name="Nozaki H."/>
            <person name="Takano H."/>
            <person name="Misumi O."/>
            <person name="Terasawa K."/>
            <person name="Matsuzaki M."/>
            <person name="Maruyama S."/>
            <person name="Nishida K."/>
            <person name="Yagisawa F."/>
            <person name="Yoshida Y."/>
            <person name="Fujiwara T."/>
            <person name="Takio S."/>
            <person name="Tamura K."/>
            <person name="Chung S.J."/>
            <person name="Nakamura S."/>
            <person name="Kuroiwa H."/>
            <person name="Tanaka K."/>
            <person name="Sato N."/>
            <person name="Kuroiwa T."/>
        </authorList>
    </citation>
    <scope>NUCLEOTIDE SEQUENCE [LARGE SCALE GENOMIC DNA]</scope>
    <source>
        <strain evidence="6 7">10D</strain>
    </source>
</reference>
<dbReference type="RefSeq" id="XP_005536677.1">
    <property type="nucleotide sequence ID" value="XM_005536620.1"/>
</dbReference>
<dbReference type="InterPro" id="IPR029000">
    <property type="entry name" value="Cyclophilin-like_dom_sf"/>
</dbReference>
<evidence type="ECO:0000259" key="5">
    <source>
        <dbReference type="PROSITE" id="PS50072"/>
    </source>
</evidence>
<name>M1USH1_CYAM1</name>
<evidence type="ECO:0000256" key="1">
    <source>
        <dbReference type="ARBA" id="ARBA00013194"/>
    </source>
</evidence>
<keyword evidence="3" id="KW-0697">Rotamase</keyword>
<dbReference type="Pfam" id="PF00160">
    <property type="entry name" value="Pro_isomerase"/>
    <property type="match status" value="1"/>
</dbReference>
<dbReference type="InterPro" id="IPR023222">
    <property type="entry name" value="PsbQ-like_dom_sf"/>
</dbReference>
<dbReference type="eggNOG" id="ENOG502QSSP">
    <property type="taxonomic scope" value="Eukaryota"/>
</dbReference>
<keyword evidence="4" id="KW-0413">Isomerase</keyword>
<dbReference type="CDD" id="cd01924">
    <property type="entry name" value="cyclophilin_TLP40_like"/>
    <property type="match status" value="1"/>
</dbReference>
<feature type="domain" description="PPIase cyclophilin-type" evidence="5">
    <location>
        <begin position="270"/>
        <end position="460"/>
    </location>
</feature>
<dbReference type="AlphaFoldDB" id="M1USH1"/>
<sequence length="460" mass="50854">MITALRRYAFEHRNEESVFLLGCRAMWSQLAPVHSLQRLERKFRARCRSRKPLLRLHHGSGDGEFSVSRRELLKHSAAALTAAALSQLGVAALTERHVVDEAAAANRTLSGASGVVNKDPESLLRWALPIDNEHLRQLQTELEATLRELRQKKWSQISSHVRKASQMTSRNANDLLADVSEAKTAEAQRALSTLQSMLGSLQASADAKDAENFESMAKDALRQVGTLEELSVKGFPFQVPEEYSHLPQLLGRATVEFVLRKSGEEGSPKQFDIDGNLYDRARLVMVVDGYSAPVTGGNFVDLVSRGFYNGLRIIRSDGFVIQTGDPEPEGKIHGFIDSKTNQERTIPLEIFAKGDPMPLYGTTLEDDGRGGQATVLPLTAFGSLCFARNEFEPNSGSSQFFWFLFEPDLTPAGRNLLDGRFAVFGYTTEGAFFLRDVKVGDIVESAKVVQGLENLRQPTA</sequence>
<dbReference type="EMBL" id="AP006493">
    <property type="protein sequence ID" value="BAM80641.1"/>
    <property type="molecule type" value="Genomic_DNA"/>
</dbReference>
<organism evidence="6 7">
    <name type="scientific">Cyanidioschyzon merolae (strain NIES-3377 / 10D)</name>
    <name type="common">Unicellular red alga</name>
    <dbReference type="NCBI Taxonomy" id="280699"/>
    <lineage>
        <taxon>Eukaryota</taxon>
        <taxon>Rhodophyta</taxon>
        <taxon>Bangiophyceae</taxon>
        <taxon>Cyanidiales</taxon>
        <taxon>Cyanidiaceae</taxon>
        <taxon>Cyanidioschyzon</taxon>
    </lineage>
</organism>
<proteinExistence type="predicted"/>
<dbReference type="STRING" id="280699.M1USH1"/>
<dbReference type="PANTHER" id="PTHR43246">
    <property type="entry name" value="PEPTIDYL-PROLYL CIS-TRANS ISOMERASE CYP38, CHLOROPLASTIC"/>
    <property type="match status" value="1"/>
</dbReference>
<dbReference type="Gene3D" id="2.40.100.10">
    <property type="entry name" value="Cyclophilin-like"/>
    <property type="match status" value="1"/>
</dbReference>
<evidence type="ECO:0000313" key="6">
    <source>
        <dbReference type="EMBL" id="BAM80641.1"/>
    </source>
</evidence>
<accession>M1USH1</accession>
<dbReference type="InterPro" id="IPR002130">
    <property type="entry name" value="Cyclophilin-type_PPIase_dom"/>
</dbReference>
<reference evidence="6 7" key="1">
    <citation type="journal article" date="2004" name="Nature">
        <title>Genome sequence of the ultrasmall unicellular red alga Cyanidioschyzon merolae 10D.</title>
        <authorList>
            <person name="Matsuzaki M."/>
            <person name="Misumi O."/>
            <person name="Shin-i T."/>
            <person name="Maruyama S."/>
            <person name="Takahara M."/>
            <person name="Miyagishima S."/>
            <person name="Mori T."/>
            <person name="Nishida K."/>
            <person name="Yagisawa F."/>
            <person name="Nishida K."/>
            <person name="Yoshida Y."/>
            <person name="Nishimura Y."/>
            <person name="Nakao S."/>
            <person name="Kobayashi T."/>
            <person name="Momoyama Y."/>
            <person name="Higashiyama T."/>
            <person name="Minoda A."/>
            <person name="Sano M."/>
            <person name="Nomoto H."/>
            <person name="Oishi K."/>
            <person name="Hayashi H."/>
            <person name="Ohta F."/>
            <person name="Nishizaka S."/>
            <person name="Haga S."/>
            <person name="Miura S."/>
            <person name="Morishita T."/>
            <person name="Kabeya Y."/>
            <person name="Terasawa K."/>
            <person name="Suzuki Y."/>
            <person name="Ishii Y."/>
            <person name="Asakawa S."/>
            <person name="Takano H."/>
            <person name="Ohta N."/>
            <person name="Kuroiwa H."/>
            <person name="Tanaka K."/>
            <person name="Shimizu N."/>
            <person name="Sugano S."/>
            <person name="Sato N."/>
            <person name="Nozaki H."/>
            <person name="Ogasawara N."/>
            <person name="Kohara Y."/>
            <person name="Kuroiwa T."/>
        </authorList>
    </citation>
    <scope>NUCLEOTIDE SEQUENCE [LARGE SCALE GENOMIC DNA]</scope>
    <source>
        <strain evidence="6 7">10D</strain>
    </source>
</reference>
<dbReference type="Gene3D" id="1.20.120.290">
    <property type="entry name" value="Oxygen-evolving enhancer protein 3 (PsbQ), four-helix up-down bundle"/>
    <property type="match status" value="1"/>
</dbReference>
<dbReference type="PROSITE" id="PS50072">
    <property type="entry name" value="CSA_PPIASE_2"/>
    <property type="match status" value="1"/>
</dbReference>
<evidence type="ECO:0000313" key="7">
    <source>
        <dbReference type="Proteomes" id="UP000007014"/>
    </source>
</evidence>
<gene>
    <name evidence="6" type="ORF">CYME_CMK307C</name>
</gene>
<protein>
    <recommendedName>
        <fullName evidence="1">peptidylprolyl isomerase</fullName>
        <ecNumber evidence="1">5.2.1.8</ecNumber>
    </recommendedName>
</protein>
<dbReference type="GeneID" id="16994297"/>
<dbReference type="Proteomes" id="UP000007014">
    <property type="component" value="Chromosome 11"/>
</dbReference>
<dbReference type="OrthoDB" id="1735926at2759"/>
<dbReference type="GO" id="GO:0003755">
    <property type="term" value="F:peptidyl-prolyl cis-trans isomerase activity"/>
    <property type="evidence" value="ECO:0007669"/>
    <property type="project" value="UniProtKB-KW"/>
</dbReference>
<dbReference type="SUPFAM" id="SSF50891">
    <property type="entry name" value="Cyclophilin-like"/>
    <property type="match status" value="1"/>
</dbReference>
<dbReference type="Gramene" id="CMK307CT">
    <property type="protein sequence ID" value="CMK307CT"/>
    <property type="gene ID" value="CMK307C"/>
</dbReference>
<dbReference type="KEGG" id="cme:CYME_CMK307C"/>
<dbReference type="InterPro" id="IPR044665">
    <property type="entry name" value="E_coli_cyclophilin_A-like"/>
</dbReference>
<dbReference type="HOGENOM" id="CLU_012062_19_0_1"/>
<dbReference type="Pfam" id="PF21329">
    <property type="entry name" value="CYP38_PsbQ-like"/>
    <property type="match status" value="1"/>
</dbReference>
<keyword evidence="7" id="KW-1185">Reference proteome</keyword>
<dbReference type="InterPro" id="IPR048563">
    <property type="entry name" value="CYP38_PsbQ-like"/>
</dbReference>